<proteinExistence type="predicted"/>
<organism evidence="1 2">
    <name type="scientific">Puccinia striiformis</name>
    <dbReference type="NCBI Taxonomy" id="27350"/>
    <lineage>
        <taxon>Eukaryota</taxon>
        <taxon>Fungi</taxon>
        <taxon>Dikarya</taxon>
        <taxon>Basidiomycota</taxon>
        <taxon>Pucciniomycotina</taxon>
        <taxon>Pucciniomycetes</taxon>
        <taxon>Pucciniales</taxon>
        <taxon>Pucciniaceae</taxon>
        <taxon>Puccinia</taxon>
    </lineage>
</organism>
<dbReference type="OrthoDB" id="2196187at2759"/>
<dbReference type="EMBL" id="PKSM01000196">
    <property type="protein sequence ID" value="POW03553.1"/>
    <property type="molecule type" value="Genomic_DNA"/>
</dbReference>
<reference evidence="1 2" key="1">
    <citation type="submission" date="2017-12" db="EMBL/GenBank/DDBJ databases">
        <title>Gene loss provides genomic basis for host adaptation in cereal stripe rust fungi.</title>
        <authorList>
            <person name="Xia C."/>
        </authorList>
    </citation>
    <scope>NUCLEOTIDE SEQUENCE [LARGE SCALE GENOMIC DNA]</scope>
    <source>
        <strain evidence="1 2">93TX-2</strain>
    </source>
</reference>
<protein>
    <submittedName>
        <fullName evidence="1">Uncharacterized protein</fullName>
    </submittedName>
</protein>
<name>A0A2S4V213_9BASI</name>
<keyword evidence="2" id="KW-1185">Reference proteome</keyword>
<reference evidence="2" key="2">
    <citation type="journal article" date="2018" name="BMC Genomics">
        <title>Genomic insights into host adaptation between the wheat stripe rust pathogen (Puccinia striiformis f. sp. tritici) and the barley stripe rust pathogen (Puccinia striiformis f. sp. hordei).</title>
        <authorList>
            <person name="Xia C."/>
            <person name="Wang M."/>
            <person name="Yin C."/>
            <person name="Cornejo O.E."/>
            <person name="Hulbert S.H."/>
            <person name="Chen X."/>
        </authorList>
    </citation>
    <scope>NUCLEOTIDE SEQUENCE [LARGE SCALE GENOMIC DNA]</scope>
    <source>
        <strain evidence="2">93TX-2</strain>
    </source>
</reference>
<dbReference type="AlphaFoldDB" id="A0A2S4V213"/>
<dbReference type="VEuPathDB" id="FungiDB:PSHT_11656"/>
<reference evidence="2" key="3">
    <citation type="journal article" date="2018" name="Mol. Plant Microbe Interact.">
        <title>Genome sequence resources for the wheat stripe rust pathogen (Puccinia striiformis f. sp. tritici) and the barley stripe rust pathogen (Puccinia striiformis f. sp. hordei).</title>
        <authorList>
            <person name="Xia C."/>
            <person name="Wang M."/>
            <person name="Yin C."/>
            <person name="Cornejo O.E."/>
            <person name="Hulbert S.H."/>
            <person name="Chen X."/>
        </authorList>
    </citation>
    <scope>NUCLEOTIDE SEQUENCE [LARGE SCALE GENOMIC DNA]</scope>
    <source>
        <strain evidence="2">93TX-2</strain>
    </source>
</reference>
<evidence type="ECO:0000313" key="2">
    <source>
        <dbReference type="Proteomes" id="UP000238274"/>
    </source>
</evidence>
<evidence type="ECO:0000313" key="1">
    <source>
        <dbReference type="EMBL" id="POW03553.1"/>
    </source>
</evidence>
<sequence>MGDSLSRPDRGPLLISTTEPYRLSVDAYADEFATQWDHYQSLQLVISLSLSVAGGCDLIGAGSTSGCKWVGFGSENLAQTRPKVHAGLGWVRGCPNPTQNPTGLGSTQPIDILRSTTQTGASGNNKARREIEDKFKEVAGFLAQTAPCFAPKSKPIIEKHSQAFDSRDTIDYIQIPGKLW</sequence>
<dbReference type="VEuPathDB" id="FungiDB:PSTT_14223"/>
<comment type="caution">
    <text evidence="1">The sequence shown here is derived from an EMBL/GenBank/DDBJ whole genome shotgun (WGS) entry which is preliminary data.</text>
</comment>
<dbReference type="Proteomes" id="UP000238274">
    <property type="component" value="Unassembled WGS sequence"/>
</dbReference>
<gene>
    <name evidence="1" type="ORF">PSHT_11656</name>
</gene>
<accession>A0A2S4V213</accession>